<dbReference type="PRINTS" id="PR00032">
    <property type="entry name" value="HTHARAC"/>
</dbReference>
<dbReference type="KEGG" id="abae:CL176_11755"/>
<dbReference type="GO" id="GO:0043565">
    <property type="term" value="F:sequence-specific DNA binding"/>
    <property type="evidence" value="ECO:0007669"/>
    <property type="project" value="InterPro"/>
</dbReference>
<accession>A0A347WNG4</accession>
<keyword evidence="1" id="KW-0805">Transcription regulation</keyword>
<dbReference type="OrthoDB" id="182534at2"/>
<dbReference type="PANTHER" id="PTHR43280:SF28">
    <property type="entry name" value="HTH-TYPE TRANSCRIPTIONAL ACTIVATOR RHAS"/>
    <property type="match status" value="1"/>
</dbReference>
<dbReference type="Proteomes" id="UP000263232">
    <property type="component" value="Chromosome"/>
</dbReference>
<dbReference type="EMBL" id="CP023434">
    <property type="protein sequence ID" value="AXY26621.1"/>
    <property type="molecule type" value="Genomic_DNA"/>
</dbReference>
<organism evidence="5 6">
    <name type="scientific">Suicoccus acidiformans</name>
    <dbReference type="NCBI Taxonomy" id="2036206"/>
    <lineage>
        <taxon>Bacteria</taxon>
        <taxon>Bacillati</taxon>
        <taxon>Bacillota</taxon>
        <taxon>Bacilli</taxon>
        <taxon>Lactobacillales</taxon>
        <taxon>Aerococcaceae</taxon>
        <taxon>Suicoccus</taxon>
    </lineage>
</organism>
<keyword evidence="6" id="KW-1185">Reference proteome</keyword>
<evidence type="ECO:0000256" key="2">
    <source>
        <dbReference type="ARBA" id="ARBA00023125"/>
    </source>
</evidence>
<keyword evidence="2" id="KW-0238">DNA-binding</keyword>
<dbReference type="PROSITE" id="PS01124">
    <property type="entry name" value="HTH_ARAC_FAMILY_2"/>
    <property type="match status" value="1"/>
</dbReference>
<reference evidence="5 6" key="1">
    <citation type="submission" date="2017-09" db="EMBL/GenBank/DDBJ databases">
        <title>Complete genome sequence of Oxytococcus suis strain ZY16052.</title>
        <authorList>
            <person name="Li F."/>
        </authorList>
    </citation>
    <scope>NUCLEOTIDE SEQUENCE [LARGE SCALE GENOMIC DNA]</scope>
    <source>
        <strain evidence="5 6">ZY16052</strain>
    </source>
</reference>
<dbReference type="AlphaFoldDB" id="A0A347WNG4"/>
<dbReference type="RefSeq" id="WP_118991476.1">
    <property type="nucleotide sequence ID" value="NZ_CP023434.1"/>
</dbReference>
<dbReference type="SMART" id="SM00342">
    <property type="entry name" value="HTH_ARAC"/>
    <property type="match status" value="1"/>
</dbReference>
<dbReference type="Gene3D" id="1.10.10.60">
    <property type="entry name" value="Homeodomain-like"/>
    <property type="match status" value="2"/>
</dbReference>
<evidence type="ECO:0000313" key="5">
    <source>
        <dbReference type="EMBL" id="AXY26621.1"/>
    </source>
</evidence>
<gene>
    <name evidence="5" type="ORF">CL176_11755</name>
</gene>
<dbReference type="PANTHER" id="PTHR43280">
    <property type="entry name" value="ARAC-FAMILY TRANSCRIPTIONAL REGULATOR"/>
    <property type="match status" value="1"/>
</dbReference>
<name>A0A347WNG4_9LACT</name>
<dbReference type="SUPFAM" id="SSF46689">
    <property type="entry name" value="Homeodomain-like"/>
    <property type="match status" value="2"/>
</dbReference>
<feature type="domain" description="HTH araC/xylS-type" evidence="4">
    <location>
        <begin position="168"/>
        <end position="266"/>
    </location>
</feature>
<dbReference type="InterPro" id="IPR020449">
    <property type="entry name" value="Tscrpt_reg_AraC-type_HTH"/>
</dbReference>
<evidence type="ECO:0000256" key="3">
    <source>
        <dbReference type="ARBA" id="ARBA00023163"/>
    </source>
</evidence>
<proteinExistence type="predicted"/>
<sequence length="275" mass="31939">MYISNVNSASIKLKSIENETVAVDDEVTIYSENELILLYFNKGASDYIINGDTQKQEMKKRDLVILNPGNALTFIPVRKIEWIKVVLTGVLFTSSLDINSANELFIINDQHSMIRRYLELALIENNHRFRGSDIILRKLLESVMVHILRNSELSIKDSTIQTKNSDIDKVQQYIRENYHEKITLDQLSELVDINKYYLIRLFKQKTGLSPIDYLIHVRLEQAENLLKQTDLTISKISDMVGFHSPSHFSKTFKESNHLTPSQFRKNYRQEIAQSN</sequence>
<dbReference type="InterPro" id="IPR018060">
    <property type="entry name" value="HTH_AraC"/>
</dbReference>
<protein>
    <submittedName>
        <fullName evidence="5">AraC family transcriptional regulator</fullName>
    </submittedName>
</protein>
<evidence type="ECO:0000256" key="1">
    <source>
        <dbReference type="ARBA" id="ARBA00023015"/>
    </source>
</evidence>
<dbReference type="InterPro" id="IPR009057">
    <property type="entry name" value="Homeodomain-like_sf"/>
</dbReference>
<evidence type="ECO:0000313" key="6">
    <source>
        <dbReference type="Proteomes" id="UP000263232"/>
    </source>
</evidence>
<dbReference type="GO" id="GO:0003700">
    <property type="term" value="F:DNA-binding transcription factor activity"/>
    <property type="evidence" value="ECO:0007669"/>
    <property type="project" value="InterPro"/>
</dbReference>
<keyword evidence="3" id="KW-0804">Transcription</keyword>
<evidence type="ECO:0000259" key="4">
    <source>
        <dbReference type="PROSITE" id="PS01124"/>
    </source>
</evidence>
<dbReference type="Pfam" id="PF12833">
    <property type="entry name" value="HTH_18"/>
    <property type="match status" value="1"/>
</dbReference>